<dbReference type="CDD" id="cd01949">
    <property type="entry name" value="GGDEF"/>
    <property type="match status" value="1"/>
</dbReference>
<name>A0A7R6PUD5_9GAMM</name>
<evidence type="ECO:0000313" key="5">
    <source>
        <dbReference type="EMBL" id="BBB30650.1"/>
    </source>
</evidence>
<dbReference type="Gene3D" id="3.30.70.270">
    <property type="match status" value="1"/>
</dbReference>
<dbReference type="InterPro" id="IPR000160">
    <property type="entry name" value="GGDEF_dom"/>
</dbReference>
<keyword evidence="3" id="KW-0812">Transmembrane</keyword>
<dbReference type="AlphaFoldDB" id="A0A7R6PUD5"/>
<feature type="domain" description="GGDEF" evidence="4">
    <location>
        <begin position="403"/>
        <end position="545"/>
    </location>
</feature>
<protein>
    <recommendedName>
        <fullName evidence="1">diguanylate cyclase</fullName>
        <ecNumber evidence="1">2.7.7.65</ecNumber>
    </recommendedName>
</protein>
<dbReference type="InterPro" id="IPR043128">
    <property type="entry name" value="Rev_trsase/Diguanyl_cyclase"/>
</dbReference>
<dbReference type="PROSITE" id="PS50887">
    <property type="entry name" value="GGDEF"/>
    <property type="match status" value="1"/>
</dbReference>
<keyword evidence="6" id="KW-1185">Reference proteome</keyword>
<dbReference type="InterPro" id="IPR050469">
    <property type="entry name" value="Diguanylate_Cyclase"/>
</dbReference>
<proteinExistence type="predicted"/>
<dbReference type="InterPro" id="IPR007890">
    <property type="entry name" value="CHASE2"/>
</dbReference>
<dbReference type="GO" id="GO:0043709">
    <property type="term" value="P:cell adhesion involved in single-species biofilm formation"/>
    <property type="evidence" value="ECO:0007669"/>
    <property type="project" value="TreeGrafter"/>
</dbReference>
<dbReference type="SUPFAM" id="SSF55073">
    <property type="entry name" value="Nucleotide cyclase"/>
    <property type="match status" value="1"/>
</dbReference>
<sequence length="546" mass="61043">MNLFRQKDIGFLLCQAFVLIIAFMPVQTTFENFLYDLFSQKDLNHASDELVIIDIDDKSLEALGRWPWPRYLHAEMIQKLDMEGAAVIGYNIAFVEPDNTPNSHDPILKQAIADHGNVVLPVFAERGSLIYPFRGKVAIPGSSLGHVDVEVDNDGYVRRTYLKAGIDTPQWPAFGLAALHGLTPYSGFLPGTRSPSSRVGINSKWMRDLEVLVPFHRNPKSYQHFSFIDVLEGSDYKKTFTNKTVLVGIEATGLEPTFLVPIKNNREMLSGTALQANLYTALNNSSLLTPILPIWGVSYAVLITALSYSILFFLTRFPVIRYIAIVVGIGLLMLPVVAVNYGYWLPLAPAVGGVTLVIVMLISRMLNSAGIQRRNDNITDLSNHRMFEETLKLEWEQSLRKHTPLSLILLEVDYFKRFVDTFGPERGDWLLARISPILQSHKRKTRDFVARYDEDTFAILLPITPNNIALSIAEKIRKDIEELQIEHTGSESAKIITASIGIATTHTPTQAAGSDTNRDAFVLKSLKAVSKAHLQGGNRLHNTETV</sequence>
<reference evidence="5 6" key="1">
    <citation type="journal article" date="2008" name="Int. J. Syst. Evol. Microbiol.">
        <title>Neptunomonas japonica sp. nov., an Osedax japonicus symbiont-like bacterium isolated from sediment adjacent to sperm whale carcasses off Kagoshima, Japan.</title>
        <authorList>
            <person name="Miyazaki M."/>
            <person name="Nogi Y."/>
            <person name="Fujiwara Y."/>
            <person name="Kawato M."/>
            <person name="Kubokawa K."/>
            <person name="Horikoshi K."/>
        </authorList>
    </citation>
    <scope>NUCLEOTIDE SEQUENCE [LARGE SCALE GENOMIC DNA]</scope>
    <source>
        <strain evidence="5 6">JAMM 1380</strain>
    </source>
</reference>
<dbReference type="GO" id="GO:1902201">
    <property type="term" value="P:negative regulation of bacterial-type flagellum-dependent cell motility"/>
    <property type="evidence" value="ECO:0007669"/>
    <property type="project" value="TreeGrafter"/>
</dbReference>
<keyword evidence="3" id="KW-1133">Transmembrane helix</keyword>
<organism evidence="5 6">
    <name type="scientific">Neptunomonas japonica JAMM 1380</name>
    <dbReference type="NCBI Taxonomy" id="1441457"/>
    <lineage>
        <taxon>Bacteria</taxon>
        <taxon>Pseudomonadati</taxon>
        <taxon>Pseudomonadota</taxon>
        <taxon>Gammaproteobacteria</taxon>
        <taxon>Oceanospirillales</taxon>
        <taxon>Oceanospirillaceae</taxon>
        <taxon>Neptunomonas</taxon>
    </lineage>
</organism>
<feature type="transmembrane region" description="Helical" evidence="3">
    <location>
        <begin position="347"/>
        <end position="366"/>
    </location>
</feature>
<dbReference type="EMBL" id="AP014546">
    <property type="protein sequence ID" value="BBB30650.1"/>
    <property type="molecule type" value="Genomic_DNA"/>
</dbReference>
<dbReference type="Pfam" id="PF05226">
    <property type="entry name" value="CHASE2"/>
    <property type="match status" value="1"/>
</dbReference>
<keyword evidence="3" id="KW-0472">Membrane</keyword>
<evidence type="ECO:0000256" key="3">
    <source>
        <dbReference type="SAM" id="Phobius"/>
    </source>
</evidence>
<dbReference type="GO" id="GO:0005886">
    <property type="term" value="C:plasma membrane"/>
    <property type="evidence" value="ECO:0007669"/>
    <property type="project" value="TreeGrafter"/>
</dbReference>
<dbReference type="RefSeq" id="WP_201347814.1">
    <property type="nucleotide sequence ID" value="NZ_AP014546.1"/>
</dbReference>
<comment type="catalytic activity">
    <reaction evidence="2">
        <text>2 GTP = 3',3'-c-di-GMP + 2 diphosphate</text>
        <dbReference type="Rhea" id="RHEA:24898"/>
        <dbReference type="ChEBI" id="CHEBI:33019"/>
        <dbReference type="ChEBI" id="CHEBI:37565"/>
        <dbReference type="ChEBI" id="CHEBI:58805"/>
        <dbReference type="EC" id="2.7.7.65"/>
    </reaction>
</comment>
<evidence type="ECO:0000256" key="1">
    <source>
        <dbReference type="ARBA" id="ARBA00012528"/>
    </source>
</evidence>
<dbReference type="EC" id="2.7.7.65" evidence="1"/>
<dbReference type="Proteomes" id="UP000595332">
    <property type="component" value="Chromosome"/>
</dbReference>
<dbReference type="GO" id="GO:0052621">
    <property type="term" value="F:diguanylate cyclase activity"/>
    <property type="evidence" value="ECO:0007669"/>
    <property type="project" value="UniProtKB-EC"/>
</dbReference>
<feature type="transmembrane region" description="Helical" evidence="3">
    <location>
        <begin position="322"/>
        <end position="341"/>
    </location>
</feature>
<dbReference type="SMART" id="SM01080">
    <property type="entry name" value="CHASE2"/>
    <property type="match status" value="1"/>
</dbReference>
<gene>
    <name evidence="5" type="ORF">NEJAP_2706</name>
</gene>
<evidence type="ECO:0000259" key="4">
    <source>
        <dbReference type="PROSITE" id="PS50887"/>
    </source>
</evidence>
<evidence type="ECO:0000313" key="6">
    <source>
        <dbReference type="Proteomes" id="UP000595332"/>
    </source>
</evidence>
<dbReference type="PANTHER" id="PTHR45138">
    <property type="entry name" value="REGULATORY COMPONENTS OF SENSORY TRANSDUCTION SYSTEM"/>
    <property type="match status" value="1"/>
</dbReference>
<dbReference type="InterPro" id="IPR029787">
    <property type="entry name" value="Nucleotide_cyclase"/>
</dbReference>
<dbReference type="SMART" id="SM00267">
    <property type="entry name" value="GGDEF"/>
    <property type="match status" value="1"/>
</dbReference>
<dbReference type="NCBIfam" id="TIGR00254">
    <property type="entry name" value="GGDEF"/>
    <property type="match status" value="1"/>
</dbReference>
<dbReference type="KEGG" id="njp:NEJAP_2706"/>
<feature type="transmembrane region" description="Helical" evidence="3">
    <location>
        <begin position="292"/>
        <end position="315"/>
    </location>
</feature>
<dbReference type="Pfam" id="PF00990">
    <property type="entry name" value="GGDEF"/>
    <property type="match status" value="1"/>
</dbReference>
<dbReference type="PANTHER" id="PTHR45138:SF9">
    <property type="entry name" value="DIGUANYLATE CYCLASE DGCM-RELATED"/>
    <property type="match status" value="1"/>
</dbReference>
<accession>A0A7R6PUD5</accession>
<evidence type="ECO:0000256" key="2">
    <source>
        <dbReference type="ARBA" id="ARBA00034247"/>
    </source>
</evidence>